<dbReference type="Pfam" id="PF00083">
    <property type="entry name" value="Sugar_tr"/>
    <property type="match status" value="1"/>
</dbReference>
<dbReference type="GO" id="GO:0022857">
    <property type="term" value="F:transmembrane transporter activity"/>
    <property type="evidence" value="ECO:0007669"/>
    <property type="project" value="InterPro"/>
</dbReference>
<keyword evidence="3 5" id="KW-1133">Transmembrane helix</keyword>
<keyword evidence="6" id="KW-1185">Reference proteome</keyword>
<dbReference type="InterPro" id="IPR005828">
    <property type="entry name" value="MFS_sugar_transport-like"/>
</dbReference>
<feature type="transmembrane region" description="Helical" evidence="5">
    <location>
        <begin position="457"/>
        <end position="477"/>
    </location>
</feature>
<dbReference type="WBParaSite" id="TMUE_1000003368.1">
    <property type="protein sequence ID" value="TMUE_1000003368.1"/>
    <property type="gene ID" value="WBGene00285356"/>
</dbReference>
<evidence type="ECO:0000256" key="2">
    <source>
        <dbReference type="ARBA" id="ARBA00022692"/>
    </source>
</evidence>
<dbReference type="InterPro" id="IPR036259">
    <property type="entry name" value="MFS_trans_sf"/>
</dbReference>
<feature type="transmembrane region" description="Helical" evidence="5">
    <location>
        <begin position="431"/>
        <end position="451"/>
    </location>
</feature>
<evidence type="ECO:0000313" key="6">
    <source>
        <dbReference type="Proteomes" id="UP000046395"/>
    </source>
</evidence>
<dbReference type="STRING" id="70415.A0A5S6Q853"/>
<comment type="subcellular location">
    <subcellularLocation>
        <location evidence="1">Membrane</location>
        <topology evidence="1">Multi-pass membrane protein</topology>
    </subcellularLocation>
</comment>
<feature type="transmembrane region" description="Helical" evidence="5">
    <location>
        <begin position="395"/>
        <end position="419"/>
    </location>
</feature>
<name>A0A5S6Q853_TRIMR</name>
<dbReference type="AlphaFoldDB" id="A0A5S6Q853"/>
<sequence length="498" mass="56105">MNLNLPGLSLAKRKITLYRKRSVETFGAHYVSYAQVLQTVGILGKRCYVPQNWRHVNEMSSNGTDDTDFYEEKKNDTIAKKDEHYFYDFRDEWLLFHNKEYVCFWFIVAYSSGHFFGSLLGGHLSDNLGRLWATFPTLSVTLVCGVLSVTCNDWTMMMAFQAVIGLLVGKMETCAMVFLSEITDAEYRILPLACTSGSLATLLVTLLSFLTRHWRYYLIFLNLICAPLLYMFLLLQESPRWLIAKGRNRRAANVLSEMGSELWTDEPTEVNVNQLSLLPKEMDEHKVYTIFCLFSKRSVAGKTVFLIWCCFAHNTISMATFSDSRIGEIGVMSHSSLYGILTLCVVALLVCADFKIKSISHRQIMAFALATEIILLSSIVAILHLQSSNNHSLPIVLVALFAAAINDGLCLVMLLHIVATAYPTVARALGYGLFIAVKDVSNIAIILLLGYCETQYIGSYEIAAVCTLITLVLCVWLQPEAKYCITGRFLPDFFYECT</sequence>
<keyword evidence="4 5" id="KW-0472">Membrane</keyword>
<organism evidence="6 7">
    <name type="scientific">Trichuris muris</name>
    <name type="common">Mouse whipworm</name>
    <dbReference type="NCBI Taxonomy" id="70415"/>
    <lineage>
        <taxon>Eukaryota</taxon>
        <taxon>Metazoa</taxon>
        <taxon>Ecdysozoa</taxon>
        <taxon>Nematoda</taxon>
        <taxon>Enoplea</taxon>
        <taxon>Dorylaimia</taxon>
        <taxon>Trichinellida</taxon>
        <taxon>Trichuridae</taxon>
        <taxon>Trichuris</taxon>
    </lineage>
</organism>
<feature type="transmembrane region" description="Helical" evidence="5">
    <location>
        <begin position="303"/>
        <end position="321"/>
    </location>
</feature>
<feature type="transmembrane region" description="Helical" evidence="5">
    <location>
        <begin position="189"/>
        <end position="210"/>
    </location>
</feature>
<dbReference type="Proteomes" id="UP000046395">
    <property type="component" value="Unassembled WGS sequence"/>
</dbReference>
<dbReference type="Gene3D" id="1.20.1250.20">
    <property type="entry name" value="MFS general substrate transporter like domains"/>
    <property type="match status" value="1"/>
</dbReference>
<accession>A0A5S6Q853</accession>
<evidence type="ECO:0000256" key="3">
    <source>
        <dbReference type="ARBA" id="ARBA00022989"/>
    </source>
</evidence>
<evidence type="ECO:0000256" key="1">
    <source>
        <dbReference type="ARBA" id="ARBA00004141"/>
    </source>
</evidence>
<evidence type="ECO:0000256" key="5">
    <source>
        <dbReference type="SAM" id="Phobius"/>
    </source>
</evidence>
<keyword evidence="2 5" id="KW-0812">Transmembrane</keyword>
<proteinExistence type="predicted"/>
<evidence type="ECO:0000313" key="7">
    <source>
        <dbReference type="WBParaSite" id="TMUE_1000003368.1"/>
    </source>
</evidence>
<dbReference type="GO" id="GO:0016020">
    <property type="term" value="C:membrane"/>
    <property type="evidence" value="ECO:0007669"/>
    <property type="project" value="UniProtKB-SubCell"/>
</dbReference>
<reference evidence="7" key="1">
    <citation type="submission" date="2019-12" db="UniProtKB">
        <authorList>
            <consortium name="WormBaseParasite"/>
        </authorList>
    </citation>
    <scope>IDENTIFICATION</scope>
</reference>
<feature type="transmembrane region" description="Helical" evidence="5">
    <location>
        <begin position="216"/>
        <end position="235"/>
    </location>
</feature>
<protein>
    <submittedName>
        <fullName evidence="7">Major facilitator superfamily (MFS) profile domain-containing protein</fullName>
    </submittedName>
</protein>
<feature type="transmembrane region" description="Helical" evidence="5">
    <location>
        <begin position="364"/>
        <end position="383"/>
    </location>
</feature>
<dbReference type="PANTHER" id="PTHR24064">
    <property type="entry name" value="SOLUTE CARRIER FAMILY 22 MEMBER"/>
    <property type="match status" value="1"/>
</dbReference>
<feature type="transmembrane region" description="Helical" evidence="5">
    <location>
        <begin position="101"/>
        <end position="120"/>
    </location>
</feature>
<dbReference type="SUPFAM" id="SSF103473">
    <property type="entry name" value="MFS general substrate transporter"/>
    <property type="match status" value="1"/>
</dbReference>
<feature type="transmembrane region" description="Helical" evidence="5">
    <location>
        <begin position="333"/>
        <end position="352"/>
    </location>
</feature>
<evidence type="ECO:0000256" key="4">
    <source>
        <dbReference type="ARBA" id="ARBA00023136"/>
    </source>
</evidence>